<keyword evidence="10" id="KW-0675">Receptor</keyword>
<evidence type="ECO:0000256" key="6">
    <source>
        <dbReference type="ARBA" id="ARBA00022725"/>
    </source>
</evidence>
<evidence type="ECO:0000256" key="17">
    <source>
        <dbReference type="ARBA" id="ARBA00078653"/>
    </source>
</evidence>
<keyword evidence="3" id="KW-0145">Chemotaxis</keyword>
<keyword evidence="5 19" id="KW-0812">Transmembrane</keyword>
<feature type="transmembrane region" description="Helical" evidence="19">
    <location>
        <begin position="42"/>
        <end position="65"/>
    </location>
</feature>
<keyword evidence="4" id="KW-0716">Sensory transduction</keyword>
<evidence type="ECO:0000313" key="21">
    <source>
        <dbReference type="WBParaSite" id="Csp11.Scaffold629.g16248.t2"/>
    </source>
</evidence>
<dbReference type="STRING" id="1561998.A0A1I7U9K0"/>
<comment type="subcellular location">
    <subcellularLocation>
        <location evidence="1">Cell projection</location>
        <location evidence="1">Cilium membrane</location>
        <topology evidence="1">Multi-pass membrane protein</topology>
    </subcellularLocation>
</comment>
<feature type="transmembrane region" description="Helical" evidence="19">
    <location>
        <begin position="276"/>
        <end position="295"/>
    </location>
</feature>
<comment type="similarity">
    <text evidence="14">Belongs to the nematode receptor-like protein str family.</text>
</comment>
<dbReference type="Pfam" id="PF10326">
    <property type="entry name" value="7TM_GPCR_Str"/>
    <property type="match status" value="1"/>
</dbReference>
<evidence type="ECO:0000256" key="3">
    <source>
        <dbReference type="ARBA" id="ARBA00022500"/>
    </source>
</evidence>
<protein>
    <recommendedName>
        <fullName evidence="16">Serpentine receptor class r-10</fullName>
    </recommendedName>
    <alternativeName>
        <fullName evidence="17">Odorant response abnormal protein 10</fullName>
    </alternativeName>
    <alternativeName>
        <fullName evidence="18">Olfactory receptor 10</fullName>
    </alternativeName>
</protein>
<dbReference type="GO" id="GO:0006935">
    <property type="term" value="P:chemotaxis"/>
    <property type="evidence" value="ECO:0007669"/>
    <property type="project" value="UniProtKB-KW"/>
</dbReference>
<dbReference type="AlphaFoldDB" id="A0A1I7U9K0"/>
<dbReference type="PANTHER" id="PTHR22943">
    <property type="entry name" value="7-TRANSMEMBRANE DOMAIN RECEPTOR C.ELEGANS"/>
    <property type="match status" value="1"/>
</dbReference>
<name>A0A1I7U9K0_9PELO</name>
<dbReference type="InterPro" id="IPR019428">
    <property type="entry name" value="7TM_GPCR_serpentine_rcpt_Str"/>
</dbReference>
<evidence type="ECO:0000256" key="12">
    <source>
        <dbReference type="ARBA" id="ARBA00023273"/>
    </source>
</evidence>
<keyword evidence="8" id="KW-0969">Cilium</keyword>
<keyword evidence="20" id="KW-1185">Reference proteome</keyword>
<keyword evidence="7 19" id="KW-1133">Transmembrane helix</keyword>
<dbReference type="FunFam" id="1.20.1070.10:FF:000128">
    <property type="entry name" value="Seven TM Receptor"/>
    <property type="match status" value="1"/>
</dbReference>
<evidence type="ECO:0000256" key="10">
    <source>
        <dbReference type="ARBA" id="ARBA00023170"/>
    </source>
</evidence>
<dbReference type="PANTHER" id="PTHR22943:SF103">
    <property type="entry name" value="SEVEN TM RECEPTOR"/>
    <property type="match status" value="1"/>
</dbReference>
<dbReference type="Proteomes" id="UP000095282">
    <property type="component" value="Unplaced"/>
</dbReference>
<dbReference type="GO" id="GO:0042048">
    <property type="term" value="P:olfactory behavior"/>
    <property type="evidence" value="ECO:0007669"/>
    <property type="project" value="TreeGrafter"/>
</dbReference>
<evidence type="ECO:0000256" key="19">
    <source>
        <dbReference type="SAM" id="Phobius"/>
    </source>
</evidence>
<dbReference type="GO" id="GO:0038022">
    <property type="term" value="F:G protein-coupled olfactory receptor activity"/>
    <property type="evidence" value="ECO:0007669"/>
    <property type="project" value="TreeGrafter"/>
</dbReference>
<accession>A0A1I7U9K0</accession>
<feature type="transmembrane region" description="Helical" evidence="19">
    <location>
        <begin position="204"/>
        <end position="225"/>
    </location>
</feature>
<dbReference type="GO" id="GO:0060170">
    <property type="term" value="C:ciliary membrane"/>
    <property type="evidence" value="ECO:0007669"/>
    <property type="project" value="UniProtKB-SubCell"/>
</dbReference>
<evidence type="ECO:0000256" key="2">
    <source>
        <dbReference type="ARBA" id="ARBA00022475"/>
    </source>
</evidence>
<feature type="transmembrane region" description="Helical" evidence="19">
    <location>
        <begin position="123"/>
        <end position="152"/>
    </location>
</feature>
<evidence type="ECO:0000256" key="8">
    <source>
        <dbReference type="ARBA" id="ARBA00023069"/>
    </source>
</evidence>
<keyword evidence="11" id="KW-0325">Glycoprotein</keyword>
<evidence type="ECO:0000256" key="1">
    <source>
        <dbReference type="ARBA" id="ARBA00004272"/>
    </source>
</evidence>
<evidence type="ECO:0000256" key="14">
    <source>
        <dbReference type="ARBA" id="ARBA00061678"/>
    </source>
</evidence>
<proteinExistence type="inferred from homology"/>
<dbReference type="SUPFAM" id="SSF81321">
    <property type="entry name" value="Family A G protein-coupled receptor-like"/>
    <property type="match status" value="1"/>
</dbReference>
<evidence type="ECO:0000256" key="13">
    <source>
        <dbReference type="ARBA" id="ARBA00054965"/>
    </source>
</evidence>
<evidence type="ECO:0000256" key="7">
    <source>
        <dbReference type="ARBA" id="ARBA00022989"/>
    </source>
</evidence>
<comment type="subunit">
    <text evidence="15">Interacts with odr-4.</text>
</comment>
<dbReference type="eggNOG" id="ENOG502TGMP">
    <property type="taxonomic scope" value="Eukaryota"/>
</dbReference>
<feature type="transmembrane region" description="Helical" evidence="19">
    <location>
        <begin position="12"/>
        <end position="30"/>
    </location>
</feature>
<evidence type="ECO:0000256" key="18">
    <source>
        <dbReference type="ARBA" id="ARBA00082489"/>
    </source>
</evidence>
<sequence>MHIAFITTLVEYIGFVVSFIANMTLIFLISTRTPQSFGSYKYLMLWFAAFSLWYSIIDVLTQPSMHSYRNSYIVFCTSWFKYDPILAPIIITTYCTSYGLTLVLLAIHFVYRYIVIIRPNKIYWFRFPLFIFWPITFISIAILWWCLVYFLLSSNPTFNAYLKDTMFENYGEKIEQLSYIGPLYFIVDSKGEIQFQWRSCIGMIMVYSIAITTLFIIMTLGHAIYKKMRTDADFVAQKTLIIRKQLFHALVLQTIVPIIFMYTPTTILFLCPLIGVELGVIANMTSICLALYPALDPMGAIYFIRAYRNFFEAANKEKECCGLFDLGHHAATTN</sequence>
<evidence type="ECO:0000256" key="11">
    <source>
        <dbReference type="ARBA" id="ARBA00023180"/>
    </source>
</evidence>
<evidence type="ECO:0000256" key="15">
    <source>
        <dbReference type="ARBA" id="ARBA00064300"/>
    </source>
</evidence>
<feature type="transmembrane region" description="Helical" evidence="19">
    <location>
        <begin position="246"/>
        <end position="270"/>
    </location>
</feature>
<organism evidence="20 21">
    <name type="scientific">Caenorhabditis tropicalis</name>
    <dbReference type="NCBI Taxonomy" id="1561998"/>
    <lineage>
        <taxon>Eukaryota</taxon>
        <taxon>Metazoa</taxon>
        <taxon>Ecdysozoa</taxon>
        <taxon>Nematoda</taxon>
        <taxon>Chromadorea</taxon>
        <taxon>Rhabditida</taxon>
        <taxon>Rhabditina</taxon>
        <taxon>Rhabditomorpha</taxon>
        <taxon>Rhabditoidea</taxon>
        <taxon>Rhabditidae</taxon>
        <taxon>Peloderinae</taxon>
        <taxon>Caenorhabditis</taxon>
    </lineage>
</organism>
<keyword evidence="2" id="KW-1003">Cell membrane</keyword>
<feature type="transmembrane region" description="Helical" evidence="19">
    <location>
        <begin position="85"/>
        <end position="111"/>
    </location>
</feature>
<evidence type="ECO:0000256" key="5">
    <source>
        <dbReference type="ARBA" id="ARBA00022692"/>
    </source>
</evidence>
<reference evidence="21" key="1">
    <citation type="submission" date="2016-11" db="UniProtKB">
        <authorList>
            <consortium name="WormBaseParasite"/>
        </authorList>
    </citation>
    <scope>IDENTIFICATION</scope>
</reference>
<keyword evidence="12" id="KW-0966">Cell projection</keyword>
<keyword evidence="6" id="KW-0552">Olfaction</keyword>
<dbReference type="WBParaSite" id="Csp11.Scaffold629.g16248.t2">
    <property type="protein sequence ID" value="Csp11.Scaffold629.g16248.t2"/>
    <property type="gene ID" value="Csp11.Scaffold629.g16248"/>
</dbReference>
<evidence type="ECO:0000256" key="16">
    <source>
        <dbReference type="ARBA" id="ARBA00067967"/>
    </source>
</evidence>
<evidence type="ECO:0000313" key="20">
    <source>
        <dbReference type="Proteomes" id="UP000095282"/>
    </source>
</evidence>
<evidence type="ECO:0000256" key="9">
    <source>
        <dbReference type="ARBA" id="ARBA00023136"/>
    </source>
</evidence>
<evidence type="ECO:0000256" key="4">
    <source>
        <dbReference type="ARBA" id="ARBA00022606"/>
    </source>
</evidence>
<keyword evidence="9 19" id="KW-0472">Membrane</keyword>
<comment type="function">
    <text evidence="13">An odorant receptor which affects chemotaxis to the volatile odorant diacetyl. Specifies AWA neuronal cell fate via the odr-7 pathway.</text>
</comment>